<dbReference type="InterPro" id="IPR000477">
    <property type="entry name" value="RT_dom"/>
</dbReference>
<dbReference type="GO" id="GO:0004519">
    <property type="term" value="F:endonuclease activity"/>
    <property type="evidence" value="ECO:0007669"/>
    <property type="project" value="InterPro"/>
</dbReference>
<dbReference type="Pfam" id="PF01844">
    <property type="entry name" value="HNH"/>
    <property type="match status" value="1"/>
</dbReference>
<evidence type="ECO:0000313" key="3">
    <source>
        <dbReference type="EMBL" id="CCQ55014.1"/>
    </source>
</evidence>
<dbReference type="InterPro" id="IPR051083">
    <property type="entry name" value="GrpII_Intron_Splice-Mob/Def"/>
</dbReference>
<dbReference type="CDD" id="cd00085">
    <property type="entry name" value="HNHc"/>
    <property type="match status" value="1"/>
</dbReference>
<dbReference type="InterPro" id="IPR013597">
    <property type="entry name" value="Mat_intron_G2"/>
</dbReference>
<evidence type="ECO:0000313" key="4">
    <source>
        <dbReference type="Proteomes" id="UP000017981"/>
    </source>
</evidence>
<dbReference type="RefSeq" id="WP_021832620.1">
    <property type="nucleotide sequence ID" value="NZ_CAQL01000271.1"/>
</dbReference>
<protein>
    <submittedName>
        <fullName evidence="3">Retron-type reverse transcriptase</fullName>
    </submittedName>
</protein>
<dbReference type="CDD" id="cd01651">
    <property type="entry name" value="RT_G2_intron"/>
    <property type="match status" value="1"/>
</dbReference>
<dbReference type="AlphaFoldDB" id="T2IPZ5"/>
<dbReference type="InterPro" id="IPR030931">
    <property type="entry name" value="Group_II_RT_mat"/>
</dbReference>
<dbReference type="Gene3D" id="1.10.30.50">
    <property type="match status" value="1"/>
</dbReference>
<dbReference type="Pfam" id="PF00078">
    <property type="entry name" value="RVT_1"/>
    <property type="match status" value="1"/>
</dbReference>
<feature type="domain" description="Reverse transcriptase" evidence="2">
    <location>
        <begin position="91"/>
        <end position="342"/>
    </location>
</feature>
<dbReference type="PROSITE" id="PS50889">
    <property type="entry name" value="S4"/>
    <property type="match status" value="1"/>
</dbReference>
<keyword evidence="1" id="KW-0694">RNA-binding</keyword>
<dbReference type="InterPro" id="IPR002711">
    <property type="entry name" value="HNH"/>
</dbReference>
<dbReference type="GO" id="GO:0008270">
    <property type="term" value="F:zinc ion binding"/>
    <property type="evidence" value="ECO:0007669"/>
    <property type="project" value="InterPro"/>
</dbReference>
<dbReference type="NCBIfam" id="TIGR04416">
    <property type="entry name" value="group_II_RT_mat"/>
    <property type="match status" value="1"/>
</dbReference>
<evidence type="ECO:0000259" key="2">
    <source>
        <dbReference type="PROSITE" id="PS50878"/>
    </source>
</evidence>
<dbReference type="PROSITE" id="PS50878">
    <property type="entry name" value="RT_POL"/>
    <property type="match status" value="1"/>
</dbReference>
<gene>
    <name evidence="3" type="ORF">CWATWH0005_588</name>
</gene>
<dbReference type="Pfam" id="PF13655">
    <property type="entry name" value="RVT_N"/>
    <property type="match status" value="1"/>
</dbReference>
<dbReference type="GO" id="GO:0003723">
    <property type="term" value="F:RNA binding"/>
    <property type="evidence" value="ECO:0007669"/>
    <property type="project" value="UniProtKB-KW"/>
</dbReference>
<reference evidence="3 4" key="1">
    <citation type="submission" date="2013-01" db="EMBL/GenBank/DDBJ databases">
        <authorList>
            <person name="Bench S."/>
        </authorList>
    </citation>
    <scope>NUCLEOTIDE SEQUENCE [LARGE SCALE GENOMIC DNA]</scope>
    <source>
        <strain evidence="3 4">WH 0005</strain>
    </source>
</reference>
<dbReference type="InterPro" id="IPR003615">
    <property type="entry name" value="HNH_nuc"/>
</dbReference>
<keyword evidence="3" id="KW-0695">RNA-directed DNA polymerase</keyword>
<dbReference type="SUPFAM" id="SSF56672">
    <property type="entry name" value="DNA/RNA polymerases"/>
    <property type="match status" value="1"/>
</dbReference>
<comment type="caution">
    <text evidence="3">The sequence shown here is derived from an EMBL/GenBank/DDBJ whole genome shotgun (WGS) entry which is preliminary data.</text>
</comment>
<dbReference type="Pfam" id="PF08388">
    <property type="entry name" value="GIIM"/>
    <property type="match status" value="1"/>
</dbReference>
<reference evidence="3 4" key="2">
    <citation type="submission" date="2013-09" db="EMBL/GenBank/DDBJ databases">
        <title>Whole genome comparison of six Crocosphaera watsonii strains with differing phenotypes.</title>
        <authorList>
            <person name="Bench S.R."/>
            <person name="Heller P."/>
            <person name="Frank I."/>
            <person name="Arciniega M."/>
            <person name="Shilova I.N."/>
            <person name="Zehr J.P."/>
        </authorList>
    </citation>
    <scope>NUCLEOTIDE SEQUENCE [LARGE SCALE GENOMIC DNA]</scope>
    <source>
        <strain evidence="3 4">WH 0005</strain>
    </source>
</reference>
<dbReference type="InterPro" id="IPR043502">
    <property type="entry name" value="DNA/RNA_pol_sf"/>
</dbReference>
<dbReference type="SMART" id="SM00507">
    <property type="entry name" value="HNHc"/>
    <property type="match status" value="1"/>
</dbReference>
<keyword evidence="3" id="KW-0808">Transferase</keyword>
<dbReference type="Proteomes" id="UP000017981">
    <property type="component" value="Unassembled WGS sequence"/>
</dbReference>
<dbReference type="PANTHER" id="PTHR34047">
    <property type="entry name" value="NUCLEAR INTRON MATURASE 1, MITOCHONDRIAL-RELATED"/>
    <property type="match status" value="1"/>
</dbReference>
<name>T2IPZ5_CROWT</name>
<keyword evidence="3" id="KW-0548">Nucleotidyltransferase</keyword>
<organism evidence="3 4">
    <name type="scientific">Crocosphaera watsonii WH 0005</name>
    <dbReference type="NCBI Taxonomy" id="423472"/>
    <lineage>
        <taxon>Bacteria</taxon>
        <taxon>Bacillati</taxon>
        <taxon>Cyanobacteriota</taxon>
        <taxon>Cyanophyceae</taxon>
        <taxon>Oscillatoriophycideae</taxon>
        <taxon>Chroococcales</taxon>
        <taxon>Aphanothecaceae</taxon>
        <taxon>Crocosphaera</taxon>
    </lineage>
</organism>
<evidence type="ECO:0000256" key="1">
    <source>
        <dbReference type="PROSITE-ProRule" id="PRU00182"/>
    </source>
</evidence>
<dbReference type="GO" id="GO:0003964">
    <property type="term" value="F:RNA-directed DNA polymerase activity"/>
    <property type="evidence" value="ECO:0007669"/>
    <property type="project" value="UniProtKB-KW"/>
</dbReference>
<accession>T2IPZ5</accession>
<sequence length="600" mass="69115">MSNASITKTTPEWNTINWAKVQRKVFKLQKRIFQAVRSGNKVKAKKLQKLLLKSHYAKLLATRKVTQDNQGKKTAGVDGKKALRPNQRLKLVDELRLEGYKAKALRRVWIPKPGRDEKRGLGIPTIKDRAMQALVKSALEPYWEAQFEGTSYGFRPGRSAHDAIGRIYTVIIRKAKYVLDADIAKCFDKINHDYLLSKVDCPQVVKRTIKQWLECGVMDNGIFEETETGTPQGGVISPLLANIALHGMINDVENHFPNTKRREDGSQKQGYKPKIIRYADDFVVLHEDYEVILQCKNLIAQWLRKIGLEIKSSKTRICHTLKDVEIDGRMEKAGFDFLGFNIRSYPVGKYHSGKTGGNPNKGQKSRLIGFKTLIKPSKKKILAHHEAIKEVIKAHKKAPQAALIARLNPIIRGWCNYYRTVASKETFSSEDLILWNMLRAWTISRKKKTPLTDALRKYFSHGKHGFWTFQTRDYVLYHHAETEIKGHQLVKPEASPYDGNWTYWSKRRGTYTGTPTRVAKLLKKQKGICPQCKQHFTPEDLIEVDHIIPKSKGGKDTYNNLQALHRHCHDVKSKNDYLYDWLDKDYEWKDDVLIVPMTRD</sequence>
<proteinExistence type="predicted"/>
<dbReference type="PANTHER" id="PTHR34047:SF10">
    <property type="entry name" value="GROUP II INTRON-ASSOCIATED OPEN READING FRAME"/>
    <property type="match status" value="1"/>
</dbReference>
<dbReference type="EMBL" id="CAQL01000271">
    <property type="protein sequence ID" value="CCQ55014.1"/>
    <property type="molecule type" value="Genomic_DNA"/>
</dbReference>
<dbReference type="InterPro" id="IPR025960">
    <property type="entry name" value="RVT_N"/>
</dbReference>